<dbReference type="GO" id="GO:0006749">
    <property type="term" value="P:glutathione metabolic process"/>
    <property type="evidence" value="ECO:0007669"/>
    <property type="project" value="TreeGrafter"/>
</dbReference>
<dbReference type="Proteomes" id="UP000029859">
    <property type="component" value="Unassembled WGS sequence"/>
</dbReference>
<reference evidence="3 4" key="1">
    <citation type="submission" date="2014-09" db="EMBL/GenBank/DDBJ databases">
        <title>Draft genome sequence of an obligately methylotrophic methanogen, Methanococcoides methylutens, isolated from marine sediment.</title>
        <authorList>
            <person name="Guan Y."/>
            <person name="Ngugi D.K."/>
            <person name="Blom J."/>
            <person name="Ali S."/>
            <person name="Ferry J.G."/>
            <person name="Stingl U."/>
        </authorList>
    </citation>
    <scope>NUCLEOTIDE SEQUENCE [LARGE SCALE GENOMIC DNA]</scope>
    <source>
        <strain evidence="3 4">DSM 2657</strain>
    </source>
</reference>
<dbReference type="PANTHER" id="PTHR11365:SF2">
    <property type="entry name" value="5-OXOPROLINASE"/>
    <property type="match status" value="1"/>
</dbReference>
<dbReference type="InterPro" id="IPR002821">
    <property type="entry name" value="Hydantoinase_A"/>
</dbReference>
<protein>
    <submittedName>
        <fullName evidence="3">Hydantoinase</fullName>
    </submittedName>
</protein>
<dbReference type="GO" id="GO:0017168">
    <property type="term" value="F:5-oxoprolinase (ATP-hydrolyzing) activity"/>
    <property type="evidence" value="ECO:0007669"/>
    <property type="project" value="TreeGrafter"/>
</dbReference>
<feature type="domain" description="Hydantoinase A/oxoprolinase" evidence="1">
    <location>
        <begin position="179"/>
        <end position="322"/>
    </location>
</feature>
<dbReference type="InterPro" id="IPR045079">
    <property type="entry name" value="Oxoprolinase-like"/>
</dbReference>
<evidence type="ECO:0000259" key="2">
    <source>
        <dbReference type="Pfam" id="PF05378"/>
    </source>
</evidence>
<keyword evidence="4" id="KW-1185">Reference proteome</keyword>
<accession>A0A099T685</accession>
<gene>
    <name evidence="3" type="ORF">LI82_01260</name>
</gene>
<dbReference type="EMBL" id="JRHO01000004">
    <property type="protein sequence ID" value="KGK99628.1"/>
    <property type="molecule type" value="Genomic_DNA"/>
</dbReference>
<name>A0A099T685_METMT</name>
<sequence length="638" mass="70217">MQYSLGIDAGGTYTDAILVRDADRSVVTSNKALTTYPDLIEGIQNAINGIDEEYLRKVKLVSLSTTLATNTVLEDTGYPVGLILAGDHNIEKDFPTNDIIFVSGGHDHMGEEMAPLDIEAVKNFVLRVKDNVSAFAVSGHFSIRNPEHELRVKEMITKLTGKPVVCGHELSQDIGAYERSVTAYLNAQLLPVGKHFINAIISEMKRRQMDARLIMLKCDGSVVGIRDALERPIETIFSGPAASLIGASYLSDIDTCAVIDVGGTSTDVSMLCENVPDLSEAGAIVGGWQTKVKAIHMETSAMGGDSHIWTKDKNIHIGPRRVEPLCLAAVKYKGFLEKLKRIVVPSRRLFDENIQPTKFFVRTNHEIVELTENEEMVLSVIGIDPVSFDDMSNRLKKPPSSFVLSSLIKKRLIQAIGFTPTDVLHVLGEYNEWNSEASKLGADVIAKLNNTGKYELSASLKKRFARNMSLELMSYILPGVDRSGIEKIVDGKFKAKFDVEIPVILLGGPVIAYKDEVRSFINADVIVPDHAEVGNAAGALFGKGIKRIEIMIKPVSVNDPDRDFFVFSPDGRLKFDTYVQALTFANDHGRSMAYSYMSECGIRESNVNVTVTEKHVSPEGWRHPPMESKITFVGVGII</sequence>
<dbReference type="Pfam" id="PF05378">
    <property type="entry name" value="Hydant_A_N"/>
    <property type="match status" value="1"/>
</dbReference>
<organism evidence="3 4">
    <name type="scientific">Methanococcoides methylutens</name>
    <dbReference type="NCBI Taxonomy" id="2226"/>
    <lineage>
        <taxon>Archaea</taxon>
        <taxon>Methanobacteriati</taxon>
        <taxon>Methanobacteriota</taxon>
        <taxon>Stenosarchaea group</taxon>
        <taxon>Methanomicrobia</taxon>
        <taxon>Methanosarcinales</taxon>
        <taxon>Methanosarcinaceae</taxon>
        <taxon>Methanococcoides</taxon>
    </lineage>
</organism>
<feature type="domain" description="Hydantoinase/oxoprolinase N-terminal" evidence="2">
    <location>
        <begin position="5"/>
        <end position="158"/>
    </location>
</feature>
<dbReference type="GO" id="GO:0005829">
    <property type="term" value="C:cytosol"/>
    <property type="evidence" value="ECO:0007669"/>
    <property type="project" value="TreeGrafter"/>
</dbReference>
<evidence type="ECO:0000313" key="3">
    <source>
        <dbReference type="EMBL" id="KGK99628.1"/>
    </source>
</evidence>
<dbReference type="RefSeq" id="WP_048193149.1">
    <property type="nucleotide sequence ID" value="NZ_CAAGSM010000003.1"/>
</dbReference>
<dbReference type="InterPro" id="IPR043129">
    <property type="entry name" value="ATPase_NBD"/>
</dbReference>
<dbReference type="Pfam" id="PF01968">
    <property type="entry name" value="Hydantoinase_A"/>
    <property type="match status" value="1"/>
</dbReference>
<proteinExistence type="predicted"/>
<dbReference type="PANTHER" id="PTHR11365">
    <property type="entry name" value="5-OXOPROLINASE RELATED"/>
    <property type="match status" value="1"/>
</dbReference>
<evidence type="ECO:0000313" key="4">
    <source>
        <dbReference type="Proteomes" id="UP000029859"/>
    </source>
</evidence>
<dbReference type="OrthoDB" id="8261at2157"/>
<evidence type="ECO:0000259" key="1">
    <source>
        <dbReference type="Pfam" id="PF01968"/>
    </source>
</evidence>
<dbReference type="InterPro" id="IPR008040">
    <property type="entry name" value="Hydant_A_N"/>
</dbReference>
<dbReference type="AlphaFoldDB" id="A0A099T685"/>
<comment type="caution">
    <text evidence="3">The sequence shown here is derived from an EMBL/GenBank/DDBJ whole genome shotgun (WGS) entry which is preliminary data.</text>
</comment>
<dbReference type="SUPFAM" id="SSF53067">
    <property type="entry name" value="Actin-like ATPase domain"/>
    <property type="match status" value="2"/>
</dbReference>